<dbReference type="Pfam" id="PF01926">
    <property type="entry name" value="MMR_HSR1"/>
    <property type="match status" value="1"/>
</dbReference>
<evidence type="ECO:0000259" key="5">
    <source>
        <dbReference type="PROSITE" id="PS51883"/>
    </source>
</evidence>
<dbReference type="SUPFAM" id="SSF82051">
    <property type="entry name" value="Obg GTP-binding protein N-terminal domain"/>
    <property type="match status" value="1"/>
</dbReference>
<evidence type="ECO:0000256" key="3">
    <source>
        <dbReference type="SAM" id="MobiDB-lite"/>
    </source>
</evidence>
<accession>A0ABP0ELW8</accession>
<evidence type="ECO:0000313" key="6">
    <source>
        <dbReference type="EMBL" id="CAK7922241.1"/>
    </source>
</evidence>
<dbReference type="Gene3D" id="2.70.210.12">
    <property type="entry name" value="GTP1/OBG domain"/>
    <property type="match status" value="1"/>
</dbReference>
<name>A0ABP0ELW8_9ASCO</name>
<dbReference type="PRINTS" id="PR00326">
    <property type="entry name" value="GTP1OBG"/>
</dbReference>
<dbReference type="InterPro" id="IPR045086">
    <property type="entry name" value="OBG_GTPase"/>
</dbReference>
<dbReference type="SUPFAM" id="SSF52540">
    <property type="entry name" value="P-loop containing nucleoside triphosphate hydrolases"/>
    <property type="match status" value="1"/>
</dbReference>
<dbReference type="InterPro" id="IPR006169">
    <property type="entry name" value="GTP1_OBG_dom"/>
</dbReference>
<proteinExistence type="predicted"/>
<dbReference type="PANTHER" id="PTHR11702">
    <property type="entry name" value="DEVELOPMENTALLY REGULATED GTP-BINDING PROTEIN-RELATED"/>
    <property type="match status" value="1"/>
</dbReference>
<dbReference type="InterPro" id="IPR006073">
    <property type="entry name" value="GTP-bd"/>
</dbReference>
<sequence>MLSTIVARRSRIIRLQTIRSLSIYSKRSISASSKVQNSTSNPIPENAPSLEENEEWLSRLSEDEVLSEEDASDLNFTESVFPNNFILTKGKGTLRKPEGEVRTLQDLNYKVVGTDKHGFKEICMTLKDYFMGSEYSQSIFSRFSGGSGNNRVAQARRVEQKTFVDLKIVNISSGKGGNGCVSFLRDAHRPVGPPDGGDGGDGGNVYIRVMEGSSLHKVRKTYKANGGCAGGGSQLDGKRGDDVIIDVPVGTTVRWIPEPTDIKKLLKETKGDLADTEFHLKAIGSYPNDECISNVQLFRDSFAPGEGWLFKDKTYEYHLERNFFNDLNKSVTIYDKEIIREEIASDRFPLLGIDFSEPNMKPQLLLKGGKGGMGNMHFLTKDIRNPRFAKSGREGISGSFLFELKLIADLGLVGLPNAGKSTLLRAISRARPRVGHWEFTTLQPTIGTIFTRIDKDPFTVADIPGIIKGAAQNKGMGLDFLRHIERSGGLVFVVSLDGEDPVSDLEVLIEELGPKKLEAKKILIVATKADLTKDGEKFMVLKDYVESKDWKIVPVCAIKGENIERCIQMMSETAGKTEV</sequence>
<evidence type="ECO:0000313" key="7">
    <source>
        <dbReference type="Proteomes" id="UP001497600"/>
    </source>
</evidence>
<organism evidence="6 7">
    <name type="scientific">[Candida] anglica</name>
    <dbReference type="NCBI Taxonomy" id="148631"/>
    <lineage>
        <taxon>Eukaryota</taxon>
        <taxon>Fungi</taxon>
        <taxon>Dikarya</taxon>
        <taxon>Ascomycota</taxon>
        <taxon>Saccharomycotina</taxon>
        <taxon>Pichiomycetes</taxon>
        <taxon>Debaryomycetaceae</taxon>
        <taxon>Kurtzmaniella</taxon>
    </lineage>
</organism>
<dbReference type="PANTHER" id="PTHR11702:SF31">
    <property type="entry name" value="MITOCHONDRIAL RIBOSOME-ASSOCIATED GTPASE 2"/>
    <property type="match status" value="1"/>
</dbReference>
<dbReference type="InterPro" id="IPR027417">
    <property type="entry name" value="P-loop_NTPase"/>
</dbReference>
<dbReference type="PROSITE" id="PS51710">
    <property type="entry name" value="G_OBG"/>
    <property type="match status" value="1"/>
</dbReference>
<feature type="region of interest" description="Disordered" evidence="3">
    <location>
        <begin position="34"/>
        <end position="53"/>
    </location>
</feature>
<dbReference type="InterPro" id="IPR031167">
    <property type="entry name" value="G_OBG"/>
</dbReference>
<keyword evidence="2" id="KW-0342">GTP-binding</keyword>
<dbReference type="Gene3D" id="3.40.50.300">
    <property type="entry name" value="P-loop containing nucleotide triphosphate hydrolases"/>
    <property type="match status" value="1"/>
</dbReference>
<dbReference type="PROSITE" id="PS51883">
    <property type="entry name" value="OBG"/>
    <property type="match status" value="1"/>
</dbReference>
<evidence type="ECO:0000256" key="2">
    <source>
        <dbReference type="ARBA" id="ARBA00023134"/>
    </source>
</evidence>
<protein>
    <submittedName>
        <fullName evidence="6">GTPase Mtg2p, mitochondrial</fullName>
    </submittedName>
</protein>
<reference evidence="6 7" key="1">
    <citation type="submission" date="2024-01" db="EMBL/GenBank/DDBJ databases">
        <authorList>
            <consortium name="Genoscope - CEA"/>
            <person name="William W."/>
        </authorList>
    </citation>
    <scope>NUCLEOTIDE SEQUENCE [LARGE SCALE GENOMIC DNA]</scope>
    <source>
        <strain evidence="6 7">29B2s-10</strain>
    </source>
</reference>
<evidence type="ECO:0000259" key="4">
    <source>
        <dbReference type="PROSITE" id="PS51710"/>
    </source>
</evidence>
<keyword evidence="1" id="KW-0547">Nucleotide-binding</keyword>
<feature type="domain" description="OBG-type G" evidence="4">
    <location>
        <begin position="408"/>
        <end position="575"/>
    </location>
</feature>
<feature type="domain" description="Obg" evidence="5">
    <location>
        <begin position="161"/>
        <end position="407"/>
    </location>
</feature>
<gene>
    <name evidence="6" type="primary">MTG2</name>
    <name evidence="6" type="ORF">CAAN4_H24388</name>
</gene>
<keyword evidence="7" id="KW-1185">Reference proteome</keyword>
<evidence type="ECO:0000256" key="1">
    <source>
        <dbReference type="ARBA" id="ARBA00022741"/>
    </source>
</evidence>
<dbReference type="Pfam" id="PF01018">
    <property type="entry name" value="GTP1_OBG"/>
    <property type="match status" value="2"/>
</dbReference>
<dbReference type="EMBL" id="OZ004260">
    <property type="protein sequence ID" value="CAK7922241.1"/>
    <property type="molecule type" value="Genomic_DNA"/>
</dbReference>
<dbReference type="Proteomes" id="UP001497600">
    <property type="component" value="Chromosome H"/>
</dbReference>
<dbReference type="InterPro" id="IPR036726">
    <property type="entry name" value="GTP1_OBG_dom_sf"/>
</dbReference>
<dbReference type="CDD" id="cd01898">
    <property type="entry name" value="Obg"/>
    <property type="match status" value="1"/>
</dbReference>